<name>A0A1W1WPX0_9BACT</name>
<reference evidence="6" key="1">
    <citation type="submission" date="2017-04" db="EMBL/GenBank/DDBJ databases">
        <authorList>
            <person name="Varghese N."/>
            <person name="Submissions S."/>
        </authorList>
    </citation>
    <scope>NUCLEOTIDE SEQUENCE [LARGE SCALE GENOMIC DNA]</scope>
    <source>
        <strain evidence="6">DSM 16512</strain>
    </source>
</reference>
<dbReference type="Proteomes" id="UP000192602">
    <property type="component" value="Unassembled WGS sequence"/>
</dbReference>
<dbReference type="EMBL" id="FWWZ01000001">
    <property type="protein sequence ID" value="SMC08351.1"/>
    <property type="molecule type" value="Genomic_DNA"/>
</dbReference>
<evidence type="ECO:0000259" key="4">
    <source>
        <dbReference type="SMART" id="SM00244"/>
    </source>
</evidence>
<dbReference type="AlphaFoldDB" id="A0A1W1WPX0"/>
<feature type="domain" description="Band 7" evidence="4">
    <location>
        <begin position="49"/>
        <end position="232"/>
    </location>
</feature>
<keyword evidence="2" id="KW-0175">Coiled coil</keyword>
<dbReference type="RefSeq" id="WP_084274638.1">
    <property type="nucleotide sequence ID" value="NZ_AP026671.1"/>
</dbReference>
<proteinExistence type="predicted"/>
<dbReference type="SMART" id="SM00244">
    <property type="entry name" value="PHB"/>
    <property type="match status" value="1"/>
</dbReference>
<dbReference type="OrthoDB" id="9812991at2"/>
<dbReference type="InterPro" id="IPR000163">
    <property type="entry name" value="Prohibitin"/>
</dbReference>
<dbReference type="InterPro" id="IPR001107">
    <property type="entry name" value="Band_7"/>
</dbReference>
<gene>
    <name evidence="5" type="ORF">SAMN05660197_0100</name>
</gene>
<dbReference type="PANTHER" id="PTHR23222">
    <property type="entry name" value="PROHIBITIN"/>
    <property type="match status" value="1"/>
</dbReference>
<dbReference type="Gene3D" id="3.30.479.30">
    <property type="entry name" value="Band 7 domain"/>
    <property type="match status" value="1"/>
</dbReference>
<dbReference type="STRING" id="1069081.SAMN05660197_0100"/>
<keyword evidence="3" id="KW-1133">Transmembrane helix</keyword>
<keyword evidence="3" id="KW-0472">Membrane</keyword>
<protein>
    <submittedName>
        <fullName evidence="5">SPFH domain, Band 7 family protein</fullName>
    </submittedName>
</protein>
<dbReference type="Pfam" id="PF01145">
    <property type="entry name" value="Band_7"/>
    <property type="match status" value="1"/>
</dbReference>
<keyword evidence="6" id="KW-1185">Reference proteome</keyword>
<dbReference type="CDD" id="cd03401">
    <property type="entry name" value="SPFH_prohibitin"/>
    <property type="match status" value="1"/>
</dbReference>
<evidence type="ECO:0000313" key="5">
    <source>
        <dbReference type="EMBL" id="SMC08351.1"/>
    </source>
</evidence>
<dbReference type="GO" id="GO:0016020">
    <property type="term" value="C:membrane"/>
    <property type="evidence" value="ECO:0007669"/>
    <property type="project" value="UniProtKB-SubCell"/>
</dbReference>
<organism evidence="5 6">
    <name type="scientific">Nitratiruptor tergarcus DSM 16512</name>
    <dbReference type="NCBI Taxonomy" id="1069081"/>
    <lineage>
        <taxon>Bacteria</taxon>
        <taxon>Pseudomonadati</taxon>
        <taxon>Campylobacterota</taxon>
        <taxon>Epsilonproteobacteria</taxon>
        <taxon>Nautiliales</taxon>
        <taxon>Nitratiruptoraceae</taxon>
        <taxon>Nitratiruptor</taxon>
    </lineage>
</organism>
<evidence type="ECO:0000256" key="3">
    <source>
        <dbReference type="SAM" id="Phobius"/>
    </source>
</evidence>
<feature type="transmembrane region" description="Helical" evidence="3">
    <location>
        <begin position="34"/>
        <end position="54"/>
    </location>
</feature>
<dbReference type="SUPFAM" id="SSF117892">
    <property type="entry name" value="Band 7/SPFH domain"/>
    <property type="match status" value="1"/>
</dbReference>
<comment type="subcellular location">
    <subcellularLocation>
        <location evidence="1">Membrane</location>
        <topology evidence="1">Single-pass membrane protein</topology>
    </subcellularLocation>
</comment>
<dbReference type="PRINTS" id="PR00679">
    <property type="entry name" value="PROHIBITIN"/>
</dbReference>
<accession>A0A1W1WPX0</accession>
<evidence type="ECO:0000256" key="1">
    <source>
        <dbReference type="ARBA" id="ARBA00004167"/>
    </source>
</evidence>
<feature type="coiled-coil region" evidence="2">
    <location>
        <begin position="224"/>
        <end position="269"/>
    </location>
</feature>
<evidence type="ECO:0000313" key="6">
    <source>
        <dbReference type="Proteomes" id="UP000192602"/>
    </source>
</evidence>
<keyword evidence="3" id="KW-0812">Transmembrane</keyword>
<sequence>MPADLNDYFKNKMNDDGGNKAPQFLKDFSKKATILYVILAIAVLFIIAKPYTIIQSGEVGIKVTAGKFDPIPLAPGIHFFIPGIQKIIKVDTKVRIINYKSERDTSFGNINEGIIEKPAITVLDARGLPVSIDLTVQYRLNPANAPQTIATWGLSWEEKLINAVVREVVRNVIGRYKAEELPVKRNEIAALIEQEIRKKIDSFKNKPVFLESVQLREINLPPKIKDQIERVQIAKQEAERMKYEVEKAKQEAEKRAAQARGEAEAKKIRAQGEAERIMIEAKAKAQANIAIAKSVTPELLQLKQIEVQGKFNEALKTNKDAKIFLTPGGAVPNIWIDSKDRQKATAIGR</sequence>
<dbReference type="PANTHER" id="PTHR23222:SF0">
    <property type="entry name" value="PROHIBITIN 1"/>
    <property type="match status" value="1"/>
</dbReference>
<dbReference type="InterPro" id="IPR036013">
    <property type="entry name" value="Band_7/SPFH_dom_sf"/>
</dbReference>
<evidence type="ECO:0000256" key="2">
    <source>
        <dbReference type="SAM" id="Coils"/>
    </source>
</evidence>